<sequence length="263" mass="28292">MAATLVITDAQINALVAYFVWPFARIFGLFLTEPVFSSRAIPRRFKAGFALAITVLIAPMLPPLPAVPLVSAAGVAILVQQLLIGAMIGFVLRIAITAVEMAGMLSGMQMGLGFAMFFDPAQSAQVPALGRVISVFVTLLFLAFGGPQIVLSVLVDSFSVLPVGSPFPWRSLEALALWGRHLFSWGLWLSLPVIAALLVTNLAIGVMTRAAPQFNIFAFGFPLTLMIGFVMLYLSLPLLLPAIETLYGESFAFARALWLPPKP</sequence>
<dbReference type="OrthoDB" id="9797790at2"/>
<gene>
    <name evidence="11" type="primary">fliR</name>
    <name evidence="11" type="ORF">E5K04_10975</name>
</gene>
<dbReference type="InterPro" id="IPR006303">
    <property type="entry name" value="FliR"/>
</dbReference>
<dbReference type="Pfam" id="PF01311">
    <property type="entry name" value="Bac_export_1"/>
    <property type="match status" value="1"/>
</dbReference>
<evidence type="ECO:0000256" key="9">
    <source>
        <dbReference type="NCBIfam" id="TIGR01400"/>
    </source>
</evidence>
<keyword evidence="8 10" id="KW-0975">Bacterial flagellum</keyword>
<keyword evidence="12" id="KW-1185">Reference proteome</keyword>
<feature type="transmembrane region" description="Helical" evidence="10">
    <location>
        <begin position="185"/>
        <end position="204"/>
    </location>
</feature>
<comment type="function">
    <text evidence="1 10">Role in flagellar biosynthesis.</text>
</comment>
<organism evidence="11 12">
    <name type="scientific">Crenobacter intestini</name>
    <dbReference type="NCBI Taxonomy" id="2563443"/>
    <lineage>
        <taxon>Bacteria</taxon>
        <taxon>Pseudomonadati</taxon>
        <taxon>Pseudomonadota</taxon>
        <taxon>Betaproteobacteria</taxon>
        <taxon>Neisseriales</taxon>
        <taxon>Neisseriaceae</taxon>
        <taxon>Crenobacter</taxon>
    </lineage>
</organism>
<accession>A0A4V4N7P6</accession>
<dbReference type="GO" id="GO:0009425">
    <property type="term" value="C:bacterial-type flagellum basal body"/>
    <property type="evidence" value="ECO:0007669"/>
    <property type="project" value="UniProtKB-SubCell"/>
</dbReference>
<feature type="transmembrane region" description="Helical" evidence="10">
    <location>
        <begin position="216"/>
        <end position="236"/>
    </location>
</feature>
<dbReference type="RefSeq" id="WP_136553977.1">
    <property type="nucleotide sequence ID" value="NZ_STGJ01000011.1"/>
</dbReference>
<keyword evidence="7 10" id="KW-0472">Membrane</keyword>
<keyword evidence="6 10" id="KW-1133">Transmembrane helix</keyword>
<dbReference type="PANTHER" id="PTHR30065:SF8">
    <property type="entry name" value="FLAGELLAR BIOSYNTHETIC PROTEIN FLIR"/>
    <property type="match status" value="1"/>
</dbReference>
<dbReference type="AlphaFoldDB" id="A0A4V4N7P6"/>
<dbReference type="PANTHER" id="PTHR30065">
    <property type="entry name" value="FLAGELLAR BIOSYNTHETIC PROTEIN FLIR"/>
    <property type="match status" value="1"/>
</dbReference>
<evidence type="ECO:0000313" key="11">
    <source>
        <dbReference type="EMBL" id="TIC81433.1"/>
    </source>
</evidence>
<feature type="transmembrane region" description="Helical" evidence="10">
    <location>
        <begin position="67"/>
        <end position="92"/>
    </location>
</feature>
<dbReference type="Proteomes" id="UP000308891">
    <property type="component" value="Unassembled WGS sequence"/>
</dbReference>
<comment type="caution">
    <text evidence="11">The sequence shown here is derived from an EMBL/GenBank/DDBJ whole genome shotgun (WGS) entry which is preliminary data.</text>
</comment>
<proteinExistence type="inferred from homology"/>
<name>A0A4V4N7P6_9NEIS</name>
<comment type="subcellular location">
    <subcellularLocation>
        <location evidence="10">Cell membrane</location>
        <topology evidence="10">Multi-pass membrane protein</topology>
    </subcellularLocation>
    <subcellularLocation>
        <location evidence="10">Bacterial flagellum basal body</location>
    </subcellularLocation>
</comment>
<keyword evidence="4 10" id="KW-1003">Cell membrane</keyword>
<evidence type="ECO:0000313" key="12">
    <source>
        <dbReference type="Proteomes" id="UP000308891"/>
    </source>
</evidence>
<keyword evidence="5 10" id="KW-0812">Transmembrane</keyword>
<dbReference type="GO" id="GO:0005886">
    <property type="term" value="C:plasma membrane"/>
    <property type="evidence" value="ECO:0007669"/>
    <property type="project" value="UniProtKB-SubCell"/>
</dbReference>
<evidence type="ECO:0000256" key="2">
    <source>
        <dbReference type="ARBA" id="ARBA00009772"/>
    </source>
</evidence>
<dbReference type="InterPro" id="IPR002010">
    <property type="entry name" value="T3SS_IM_R"/>
</dbReference>
<evidence type="ECO:0000256" key="6">
    <source>
        <dbReference type="ARBA" id="ARBA00022989"/>
    </source>
</evidence>
<keyword evidence="11" id="KW-0969">Cilium</keyword>
<evidence type="ECO:0000256" key="1">
    <source>
        <dbReference type="ARBA" id="ARBA00002578"/>
    </source>
</evidence>
<keyword evidence="11" id="KW-0282">Flagellum</keyword>
<dbReference type="GO" id="GO:0006605">
    <property type="term" value="P:protein targeting"/>
    <property type="evidence" value="ECO:0007669"/>
    <property type="project" value="UniProtKB-UniRule"/>
</dbReference>
<evidence type="ECO:0000256" key="8">
    <source>
        <dbReference type="ARBA" id="ARBA00023143"/>
    </source>
</evidence>
<feature type="transmembrane region" description="Helical" evidence="10">
    <location>
        <begin position="44"/>
        <end position="61"/>
    </location>
</feature>
<reference evidence="11 12" key="1">
    <citation type="submission" date="2019-04" db="EMBL/GenBank/DDBJ databases">
        <title>Crenobacter sp. nov.</title>
        <authorList>
            <person name="Shi S."/>
        </authorList>
    </citation>
    <scope>NUCLEOTIDE SEQUENCE [LARGE SCALE GENOMIC DNA]</scope>
    <source>
        <strain evidence="11 12">GY 70310</strain>
    </source>
</reference>
<dbReference type="GO" id="GO:0044780">
    <property type="term" value="P:bacterial-type flagellum assembly"/>
    <property type="evidence" value="ECO:0007669"/>
    <property type="project" value="UniProtKB-UniRule"/>
</dbReference>
<protein>
    <recommendedName>
        <fullName evidence="3 9">Flagellar biosynthetic protein FliR</fullName>
    </recommendedName>
</protein>
<keyword evidence="11" id="KW-0966">Cell projection</keyword>
<dbReference type="EMBL" id="STGJ01000011">
    <property type="protein sequence ID" value="TIC81433.1"/>
    <property type="molecule type" value="Genomic_DNA"/>
</dbReference>
<comment type="similarity">
    <text evidence="2 10">Belongs to the FliR/MopE/SpaR family.</text>
</comment>
<dbReference type="NCBIfam" id="TIGR01400">
    <property type="entry name" value="fliR"/>
    <property type="match status" value="1"/>
</dbReference>
<evidence type="ECO:0000256" key="10">
    <source>
        <dbReference type="RuleBase" id="RU362071"/>
    </source>
</evidence>
<dbReference type="PRINTS" id="PR00953">
    <property type="entry name" value="TYPE3IMRPROT"/>
</dbReference>
<feature type="transmembrane region" description="Helical" evidence="10">
    <location>
        <begin position="12"/>
        <end position="32"/>
    </location>
</feature>
<evidence type="ECO:0000256" key="5">
    <source>
        <dbReference type="ARBA" id="ARBA00022692"/>
    </source>
</evidence>
<evidence type="ECO:0000256" key="4">
    <source>
        <dbReference type="ARBA" id="ARBA00022475"/>
    </source>
</evidence>
<evidence type="ECO:0000256" key="7">
    <source>
        <dbReference type="ARBA" id="ARBA00023136"/>
    </source>
</evidence>
<evidence type="ECO:0000256" key="3">
    <source>
        <dbReference type="ARBA" id="ARBA00021717"/>
    </source>
</evidence>